<sequence length="161" mass="18908">MEPVMCIPNFKKYKLECANHTCKCLKANLEELVAEKPHLKGKGKLTKLNRVRLTTAVRCAIKMRSSENDPKQLKIDVTNSIYHILGFHDKEDWEKNIDSVEQSTNENGYNDYFNEIIDEQYEFWKLPSHLEMENSRTALNKQCQKEELTEVRVHPINTMIH</sequence>
<dbReference type="AlphaFoldDB" id="A0A9D4FRJ7"/>
<accession>A0A9D4FRJ7</accession>
<reference evidence="1" key="2">
    <citation type="submission" date="2020-11" db="EMBL/GenBank/DDBJ databases">
        <authorList>
            <person name="McCartney M.A."/>
            <person name="Auch B."/>
            <person name="Kono T."/>
            <person name="Mallez S."/>
            <person name="Becker A."/>
            <person name="Gohl D.M."/>
            <person name="Silverstein K.A.T."/>
            <person name="Koren S."/>
            <person name="Bechman K.B."/>
            <person name="Herman A."/>
            <person name="Abrahante J.E."/>
            <person name="Garbe J."/>
        </authorList>
    </citation>
    <scope>NUCLEOTIDE SEQUENCE</scope>
    <source>
        <strain evidence="1">Duluth1</strain>
        <tissue evidence="1">Whole animal</tissue>
    </source>
</reference>
<proteinExistence type="predicted"/>
<protein>
    <submittedName>
        <fullName evidence="1">Uncharacterized protein</fullName>
    </submittedName>
</protein>
<reference evidence="1" key="1">
    <citation type="journal article" date="2019" name="bioRxiv">
        <title>The Genome of the Zebra Mussel, Dreissena polymorpha: A Resource for Invasive Species Research.</title>
        <authorList>
            <person name="McCartney M.A."/>
            <person name="Auch B."/>
            <person name="Kono T."/>
            <person name="Mallez S."/>
            <person name="Zhang Y."/>
            <person name="Obille A."/>
            <person name="Becker A."/>
            <person name="Abrahante J.E."/>
            <person name="Garbe J."/>
            <person name="Badalamenti J.P."/>
            <person name="Herman A."/>
            <person name="Mangelson H."/>
            <person name="Liachko I."/>
            <person name="Sullivan S."/>
            <person name="Sone E.D."/>
            <person name="Koren S."/>
            <person name="Silverstein K.A.T."/>
            <person name="Beckman K.B."/>
            <person name="Gohl D.M."/>
        </authorList>
    </citation>
    <scope>NUCLEOTIDE SEQUENCE</scope>
    <source>
        <strain evidence="1">Duluth1</strain>
        <tissue evidence="1">Whole animal</tissue>
    </source>
</reference>
<dbReference type="EMBL" id="JAIWYP010000007">
    <property type="protein sequence ID" value="KAH3802921.1"/>
    <property type="molecule type" value="Genomic_DNA"/>
</dbReference>
<name>A0A9D4FRJ7_DREPO</name>
<gene>
    <name evidence="1" type="ORF">DPMN_156618</name>
</gene>
<keyword evidence="2" id="KW-1185">Reference proteome</keyword>
<evidence type="ECO:0000313" key="1">
    <source>
        <dbReference type="EMBL" id="KAH3802921.1"/>
    </source>
</evidence>
<evidence type="ECO:0000313" key="2">
    <source>
        <dbReference type="Proteomes" id="UP000828390"/>
    </source>
</evidence>
<comment type="caution">
    <text evidence="1">The sequence shown here is derived from an EMBL/GenBank/DDBJ whole genome shotgun (WGS) entry which is preliminary data.</text>
</comment>
<dbReference type="Proteomes" id="UP000828390">
    <property type="component" value="Unassembled WGS sequence"/>
</dbReference>
<organism evidence="1 2">
    <name type="scientific">Dreissena polymorpha</name>
    <name type="common">Zebra mussel</name>
    <name type="synonym">Mytilus polymorpha</name>
    <dbReference type="NCBI Taxonomy" id="45954"/>
    <lineage>
        <taxon>Eukaryota</taxon>
        <taxon>Metazoa</taxon>
        <taxon>Spiralia</taxon>
        <taxon>Lophotrochozoa</taxon>
        <taxon>Mollusca</taxon>
        <taxon>Bivalvia</taxon>
        <taxon>Autobranchia</taxon>
        <taxon>Heteroconchia</taxon>
        <taxon>Euheterodonta</taxon>
        <taxon>Imparidentia</taxon>
        <taxon>Neoheterodontei</taxon>
        <taxon>Myida</taxon>
        <taxon>Dreissenoidea</taxon>
        <taxon>Dreissenidae</taxon>
        <taxon>Dreissena</taxon>
    </lineage>
</organism>